<evidence type="ECO:0000256" key="9">
    <source>
        <dbReference type="PROSITE-ProRule" id="PRU00042"/>
    </source>
</evidence>
<dbReference type="PANTHER" id="PTHR16515">
    <property type="entry name" value="PR DOMAIN ZINC FINGER PROTEIN"/>
    <property type="match status" value="1"/>
</dbReference>
<dbReference type="KEGG" id="osn:115209797"/>
<evidence type="ECO:0000256" key="4">
    <source>
        <dbReference type="ARBA" id="ARBA00022723"/>
    </source>
</evidence>
<dbReference type="FunFam" id="3.30.160.60:FF:000634">
    <property type="entry name" value="Zinc finger X-chromosomal protein"/>
    <property type="match status" value="1"/>
</dbReference>
<accession>A0A6P7S7V9</accession>
<sequence>MSKQQSTSSTPPPTALPCFSTSAGAVAGADNNCWYPFNFFTSLTALQNTTTDPQPSLAAAPAQPPTGFTYPAVSTAASAVASLKMPFDCEICGRILSGSGHLKTHLRTHTGEKPFKCEVCGKCFANSGAWKTHAKTHTGEKPFKCDTCGRKFANSGAQKTHSRTHTGEKPYTCDICDKRFANSGAWKTHLKIHIGDRPYKCETCGKDFSNPGARRIHIKSHAGDKFFKCLTCGNNFANNGALKVHMLSHVKPDLSVMGAGVPPHSISNNNNCNTCDKTFPAVSPPPQIPSPHKAPQNPIQQQPPSSDILDGAFTITSPPPTSLPNLSKTALSIPTSVGFGNSDKTFSMYPSPINHLKPPVLPQHPSVQHRDMCDKSITGESIPNPHIIPPQNHQPPPPQIQPYGFDCHNKGLPPLRPFPVPKMNIMDRPLGEALDIFHRLAPTQRIVNDLSSPISITDHELYSHLWEQGQLSSEHQMLPSEMDVYQLRENLITQAKESLSMPS</sequence>
<evidence type="ECO:0000256" key="10">
    <source>
        <dbReference type="SAM" id="MobiDB-lite"/>
    </source>
</evidence>
<keyword evidence="5" id="KW-0677">Repeat</keyword>
<dbReference type="InterPro" id="IPR036236">
    <property type="entry name" value="Znf_C2H2_sf"/>
</dbReference>
<feature type="domain" description="C2H2-type" evidence="11">
    <location>
        <begin position="87"/>
        <end position="114"/>
    </location>
</feature>
<comment type="similarity">
    <text evidence="3">Belongs to the krueppel C2H2-type zinc-finger protein family.</text>
</comment>
<evidence type="ECO:0000256" key="1">
    <source>
        <dbReference type="ARBA" id="ARBA00003767"/>
    </source>
</evidence>
<dbReference type="FunFam" id="3.30.160.60:FF:000624">
    <property type="entry name" value="zinc finger protein 697"/>
    <property type="match status" value="1"/>
</dbReference>
<gene>
    <name evidence="13 14 15" type="primary">LOC115209797</name>
</gene>
<dbReference type="SUPFAM" id="SSF57667">
    <property type="entry name" value="beta-beta-alpha zinc fingers"/>
    <property type="match status" value="3"/>
</dbReference>
<dbReference type="InterPro" id="IPR013087">
    <property type="entry name" value="Znf_C2H2_type"/>
</dbReference>
<comment type="subcellular location">
    <subcellularLocation>
        <location evidence="2">Nucleus</location>
    </subcellularLocation>
</comment>
<dbReference type="AlphaFoldDB" id="A0A6P7S7V9"/>
<evidence type="ECO:0000256" key="5">
    <source>
        <dbReference type="ARBA" id="ARBA00022737"/>
    </source>
</evidence>
<dbReference type="GO" id="GO:0008270">
    <property type="term" value="F:zinc ion binding"/>
    <property type="evidence" value="ECO:0007669"/>
    <property type="project" value="UniProtKB-KW"/>
</dbReference>
<evidence type="ECO:0000313" key="12">
    <source>
        <dbReference type="Proteomes" id="UP000515154"/>
    </source>
</evidence>
<dbReference type="Gene3D" id="3.30.160.60">
    <property type="entry name" value="Classic Zinc Finger"/>
    <property type="match status" value="6"/>
</dbReference>
<keyword evidence="8" id="KW-0539">Nucleus</keyword>
<dbReference type="FunFam" id="3.30.160.60:FF:000065">
    <property type="entry name" value="B-cell CLL/lymphoma 6, member B"/>
    <property type="match status" value="1"/>
</dbReference>
<evidence type="ECO:0000256" key="3">
    <source>
        <dbReference type="ARBA" id="ARBA00006991"/>
    </source>
</evidence>
<evidence type="ECO:0000313" key="15">
    <source>
        <dbReference type="RefSeq" id="XP_036357261.1"/>
    </source>
</evidence>
<organism evidence="12 13">
    <name type="scientific">Octopus sinensis</name>
    <name type="common">East Asian common octopus</name>
    <dbReference type="NCBI Taxonomy" id="2607531"/>
    <lineage>
        <taxon>Eukaryota</taxon>
        <taxon>Metazoa</taxon>
        <taxon>Spiralia</taxon>
        <taxon>Lophotrochozoa</taxon>
        <taxon>Mollusca</taxon>
        <taxon>Cephalopoda</taxon>
        <taxon>Coleoidea</taxon>
        <taxon>Octopodiformes</taxon>
        <taxon>Octopoda</taxon>
        <taxon>Incirrata</taxon>
        <taxon>Octopodidae</taxon>
        <taxon>Octopus</taxon>
    </lineage>
</organism>
<dbReference type="InterPro" id="IPR050331">
    <property type="entry name" value="Zinc_finger"/>
</dbReference>
<evidence type="ECO:0000256" key="8">
    <source>
        <dbReference type="ARBA" id="ARBA00023242"/>
    </source>
</evidence>
<feature type="domain" description="C2H2-type" evidence="11">
    <location>
        <begin position="115"/>
        <end position="142"/>
    </location>
</feature>
<dbReference type="RefSeq" id="XP_029634203.1">
    <property type="nucleotide sequence ID" value="XM_029778343.2"/>
</dbReference>
<dbReference type="PROSITE" id="PS50157">
    <property type="entry name" value="ZINC_FINGER_C2H2_2"/>
    <property type="match status" value="6"/>
</dbReference>
<evidence type="ECO:0000259" key="11">
    <source>
        <dbReference type="PROSITE" id="PS50157"/>
    </source>
</evidence>
<dbReference type="SMART" id="SM00355">
    <property type="entry name" value="ZnF_C2H2"/>
    <property type="match status" value="6"/>
</dbReference>
<keyword evidence="7" id="KW-0862">Zinc</keyword>
<dbReference type="FunFam" id="3.30.160.60:FF:001498">
    <property type="entry name" value="Zinc finger protein 404"/>
    <property type="match status" value="1"/>
</dbReference>
<reference evidence="13 14" key="1">
    <citation type="submission" date="2025-08" db="UniProtKB">
        <authorList>
            <consortium name="RefSeq"/>
        </authorList>
    </citation>
    <scope>IDENTIFICATION</scope>
</reference>
<dbReference type="PROSITE" id="PS00028">
    <property type="entry name" value="ZINC_FINGER_C2H2_1"/>
    <property type="match status" value="6"/>
</dbReference>
<dbReference type="Proteomes" id="UP000515154">
    <property type="component" value="Linkage group LG3"/>
</dbReference>
<evidence type="ECO:0000256" key="7">
    <source>
        <dbReference type="ARBA" id="ARBA00022833"/>
    </source>
</evidence>
<dbReference type="RefSeq" id="XP_036357260.1">
    <property type="nucleotide sequence ID" value="XM_036501367.1"/>
</dbReference>
<keyword evidence="6 9" id="KW-0863">Zinc-finger</keyword>
<dbReference type="RefSeq" id="XP_036357261.1">
    <property type="nucleotide sequence ID" value="XM_036501368.1"/>
</dbReference>
<evidence type="ECO:0000313" key="14">
    <source>
        <dbReference type="RefSeq" id="XP_036357260.1"/>
    </source>
</evidence>
<proteinExistence type="inferred from homology"/>
<dbReference type="GO" id="GO:0010468">
    <property type="term" value="P:regulation of gene expression"/>
    <property type="evidence" value="ECO:0007669"/>
    <property type="project" value="TreeGrafter"/>
</dbReference>
<evidence type="ECO:0000256" key="2">
    <source>
        <dbReference type="ARBA" id="ARBA00004123"/>
    </source>
</evidence>
<evidence type="ECO:0000256" key="6">
    <source>
        <dbReference type="ARBA" id="ARBA00022771"/>
    </source>
</evidence>
<keyword evidence="4" id="KW-0479">Metal-binding</keyword>
<dbReference type="FunFam" id="3.30.160.60:FF:002343">
    <property type="entry name" value="Zinc finger protein 33A"/>
    <property type="match status" value="1"/>
</dbReference>
<dbReference type="Pfam" id="PF00096">
    <property type="entry name" value="zf-C2H2"/>
    <property type="match status" value="6"/>
</dbReference>
<dbReference type="FunFam" id="3.30.160.60:FF:000100">
    <property type="entry name" value="Zinc finger 45-like"/>
    <property type="match status" value="1"/>
</dbReference>
<feature type="domain" description="C2H2-type" evidence="11">
    <location>
        <begin position="143"/>
        <end position="170"/>
    </location>
</feature>
<dbReference type="PANTHER" id="PTHR16515:SF49">
    <property type="entry name" value="GASTRULA ZINC FINGER PROTEIN XLCGF49.1-LIKE-RELATED"/>
    <property type="match status" value="1"/>
</dbReference>
<feature type="region of interest" description="Disordered" evidence="10">
    <location>
        <begin position="283"/>
        <end position="304"/>
    </location>
</feature>
<feature type="domain" description="C2H2-type" evidence="11">
    <location>
        <begin position="199"/>
        <end position="226"/>
    </location>
</feature>
<keyword evidence="12" id="KW-1185">Reference proteome</keyword>
<feature type="domain" description="C2H2-type" evidence="11">
    <location>
        <begin position="171"/>
        <end position="198"/>
    </location>
</feature>
<protein>
    <submittedName>
        <fullName evidence="13 14">Zinc finger protein 628-like isoform X1</fullName>
    </submittedName>
</protein>
<name>A0A6P7S7V9_9MOLL</name>
<dbReference type="GO" id="GO:0005634">
    <property type="term" value="C:nucleus"/>
    <property type="evidence" value="ECO:0007669"/>
    <property type="project" value="UniProtKB-SubCell"/>
</dbReference>
<feature type="domain" description="C2H2-type" evidence="11">
    <location>
        <begin position="227"/>
        <end position="254"/>
    </location>
</feature>
<evidence type="ECO:0000313" key="13">
    <source>
        <dbReference type="RefSeq" id="XP_029634203.1"/>
    </source>
</evidence>
<comment type="function">
    <text evidence="1">May be involved in transcriptional regulation.</text>
</comment>
<feature type="compositionally biased region" description="Low complexity" evidence="10">
    <location>
        <begin position="290"/>
        <end position="304"/>
    </location>
</feature>